<dbReference type="InterPro" id="IPR013785">
    <property type="entry name" value="Aldolase_TIM"/>
</dbReference>
<evidence type="ECO:0000256" key="8">
    <source>
        <dbReference type="HAMAP-Rule" id="MF_00134"/>
    </source>
</evidence>
<dbReference type="FunFam" id="3.20.20.70:FF:000024">
    <property type="entry name" value="Indole-3-glycerol phosphate synthase"/>
    <property type="match status" value="1"/>
</dbReference>
<dbReference type="PATRIC" id="fig|447.4.peg.509"/>
<dbReference type="InterPro" id="IPR013798">
    <property type="entry name" value="Indole-3-glycerol_P_synth_dom"/>
</dbReference>
<dbReference type="PANTHER" id="PTHR22854">
    <property type="entry name" value="TRYPTOPHAN BIOSYNTHESIS PROTEIN"/>
    <property type="match status" value="1"/>
</dbReference>
<keyword evidence="3 8" id="KW-0028">Amino-acid biosynthesis</keyword>
<keyword evidence="7 8" id="KW-0456">Lyase</keyword>
<accession>A0A0W0S005</accession>
<dbReference type="HAMAP" id="MF_00134_B">
    <property type="entry name" value="IGPS_B"/>
    <property type="match status" value="1"/>
</dbReference>
<evidence type="ECO:0000256" key="4">
    <source>
        <dbReference type="ARBA" id="ARBA00022793"/>
    </source>
</evidence>
<evidence type="ECO:0000313" key="11">
    <source>
        <dbReference type="Proteomes" id="UP000054695"/>
    </source>
</evidence>
<dbReference type="GO" id="GO:0004425">
    <property type="term" value="F:indole-3-glycerol-phosphate synthase activity"/>
    <property type="evidence" value="ECO:0007669"/>
    <property type="project" value="UniProtKB-UniRule"/>
</dbReference>
<comment type="catalytic activity">
    <reaction evidence="1 8">
        <text>1-(2-carboxyphenylamino)-1-deoxy-D-ribulose 5-phosphate + H(+) = (1S,2R)-1-C-(indol-3-yl)glycerol 3-phosphate + CO2 + H2O</text>
        <dbReference type="Rhea" id="RHEA:23476"/>
        <dbReference type="ChEBI" id="CHEBI:15377"/>
        <dbReference type="ChEBI" id="CHEBI:15378"/>
        <dbReference type="ChEBI" id="CHEBI:16526"/>
        <dbReference type="ChEBI" id="CHEBI:58613"/>
        <dbReference type="ChEBI" id="CHEBI:58866"/>
        <dbReference type="EC" id="4.1.1.48"/>
    </reaction>
</comment>
<evidence type="ECO:0000256" key="5">
    <source>
        <dbReference type="ARBA" id="ARBA00022822"/>
    </source>
</evidence>
<comment type="caution">
    <text evidence="10">The sequence shown here is derived from an EMBL/GenBank/DDBJ whole genome shotgun (WGS) entry which is preliminary data.</text>
</comment>
<keyword evidence="4 8" id="KW-0210">Decarboxylase</keyword>
<dbReference type="UniPathway" id="UPA00035">
    <property type="reaction ID" value="UER00043"/>
</dbReference>
<dbReference type="InterPro" id="IPR001468">
    <property type="entry name" value="Indole-3-GlycerolPSynthase_CS"/>
</dbReference>
<feature type="domain" description="Indole-3-glycerol phosphate synthase" evidence="9">
    <location>
        <begin position="5"/>
        <end position="255"/>
    </location>
</feature>
<evidence type="ECO:0000256" key="2">
    <source>
        <dbReference type="ARBA" id="ARBA00004696"/>
    </source>
</evidence>
<dbReference type="GO" id="GO:0000162">
    <property type="term" value="P:L-tryptophan biosynthetic process"/>
    <property type="evidence" value="ECO:0007669"/>
    <property type="project" value="UniProtKB-UniRule"/>
</dbReference>
<dbReference type="CDD" id="cd00331">
    <property type="entry name" value="IGPS"/>
    <property type="match status" value="1"/>
</dbReference>
<evidence type="ECO:0000256" key="1">
    <source>
        <dbReference type="ARBA" id="ARBA00001633"/>
    </source>
</evidence>
<dbReference type="InterPro" id="IPR011060">
    <property type="entry name" value="RibuloseP-bd_barrel"/>
</dbReference>
<evidence type="ECO:0000313" key="10">
    <source>
        <dbReference type="EMBL" id="KTC76722.1"/>
    </source>
</evidence>
<protein>
    <recommendedName>
        <fullName evidence="8">Indole-3-glycerol phosphate synthase</fullName>
        <shortName evidence="8">IGPS</shortName>
        <ecNumber evidence="8">4.1.1.48</ecNumber>
    </recommendedName>
</protein>
<evidence type="ECO:0000259" key="9">
    <source>
        <dbReference type="Pfam" id="PF00218"/>
    </source>
</evidence>
<dbReference type="SUPFAM" id="SSF51366">
    <property type="entry name" value="Ribulose-phoshate binding barrel"/>
    <property type="match status" value="1"/>
</dbReference>
<dbReference type="Gene3D" id="3.20.20.70">
    <property type="entry name" value="Aldolase class I"/>
    <property type="match status" value="1"/>
</dbReference>
<keyword evidence="6 8" id="KW-0057">Aromatic amino acid biosynthesis</keyword>
<dbReference type="NCBIfam" id="NF001377">
    <property type="entry name" value="PRK00278.2-4"/>
    <property type="match status" value="1"/>
</dbReference>
<dbReference type="RefSeq" id="WP_058458170.1">
    <property type="nucleotide sequence ID" value="NZ_CAAAIY010000009.1"/>
</dbReference>
<dbReference type="AlphaFoldDB" id="A0A0W0S005"/>
<evidence type="ECO:0000256" key="7">
    <source>
        <dbReference type="ARBA" id="ARBA00023239"/>
    </source>
</evidence>
<dbReference type="OrthoDB" id="9804217at2"/>
<dbReference type="InterPro" id="IPR045186">
    <property type="entry name" value="Indole-3-glycerol_P_synth"/>
</dbReference>
<evidence type="ECO:0000256" key="3">
    <source>
        <dbReference type="ARBA" id="ARBA00022605"/>
    </source>
</evidence>
<dbReference type="Pfam" id="PF00218">
    <property type="entry name" value="IGPS"/>
    <property type="match status" value="1"/>
</dbReference>
<comment type="similarity">
    <text evidence="8">Belongs to the TrpC family.</text>
</comment>
<dbReference type="EMBL" id="LNXU01000003">
    <property type="protein sequence ID" value="KTC76722.1"/>
    <property type="molecule type" value="Genomic_DNA"/>
</dbReference>
<keyword evidence="11" id="KW-1185">Reference proteome</keyword>
<name>A0A0W0S005_LEGBO</name>
<dbReference type="PROSITE" id="PS00614">
    <property type="entry name" value="IGPS"/>
    <property type="match status" value="1"/>
</dbReference>
<sequence>MNSMLQRIAQRKQEEVALAKKNKPLNVLVQQPIMDRRDFIAALQTKETPAIIAEIKRASPSKGLIREDFNVSEIASIYGKHGARCLSVLTDVNFFQGHPDYLAQAKLHCKLPVLRKDFILDSYQIYESLALGADCILLIVALLDDAQLADFCQLAHELAMAVLVESHSKEELERALRLPTPLIGINNRSLHTFKTDIQLSIQLKQYTPQDKITITESGINTHSDINLMQSHGINTFLIGESLMRAKDIGKALDQLITGE</sequence>
<dbReference type="Proteomes" id="UP000054695">
    <property type="component" value="Unassembled WGS sequence"/>
</dbReference>
<evidence type="ECO:0000256" key="6">
    <source>
        <dbReference type="ARBA" id="ARBA00023141"/>
    </source>
</evidence>
<dbReference type="EC" id="4.1.1.48" evidence="8"/>
<dbReference type="NCBIfam" id="NF001373">
    <property type="entry name" value="PRK00278.1-6"/>
    <property type="match status" value="1"/>
</dbReference>
<keyword evidence="5 8" id="KW-0822">Tryptophan biosynthesis</keyword>
<dbReference type="STRING" id="447.Lboz_0477"/>
<reference evidence="10 11" key="1">
    <citation type="submission" date="2015-11" db="EMBL/GenBank/DDBJ databases">
        <title>Genomic analysis of 38 Legionella species identifies large and diverse effector repertoires.</title>
        <authorList>
            <person name="Burstein D."/>
            <person name="Amaro F."/>
            <person name="Zusman T."/>
            <person name="Lifshitz Z."/>
            <person name="Cohen O."/>
            <person name="Gilbert J.A."/>
            <person name="Pupko T."/>
            <person name="Shuman H.A."/>
            <person name="Segal G."/>
        </authorList>
    </citation>
    <scope>NUCLEOTIDE SEQUENCE [LARGE SCALE GENOMIC DNA]</scope>
    <source>
        <strain evidence="10 11">WIGA</strain>
    </source>
</reference>
<dbReference type="GO" id="GO:0004640">
    <property type="term" value="F:phosphoribosylanthranilate isomerase activity"/>
    <property type="evidence" value="ECO:0007669"/>
    <property type="project" value="TreeGrafter"/>
</dbReference>
<organism evidence="10 11">
    <name type="scientific">Legionella bozemanae</name>
    <name type="common">Fluoribacter bozemanae</name>
    <dbReference type="NCBI Taxonomy" id="447"/>
    <lineage>
        <taxon>Bacteria</taxon>
        <taxon>Pseudomonadati</taxon>
        <taxon>Pseudomonadota</taxon>
        <taxon>Gammaproteobacteria</taxon>
        <taxon>Legionellales</taxon>
        <taxon>Legionellaceae</taxon>
        <taxon>Legionella</taxon>
    </lineage>
</organism>
<dbReference type="PANTHER" id="PTHR22854:SF2">
    <property type="entry name" value="INDOLE-3-GLYCEROL-PHOSPHATE SYNTHASE"/>
    <property type="match status" value="1"/>
</dbReference>
<gene>
    <name evidence="8 10" type="primary">trpC</name>
    <name evidence="10" type="ORF">Lboz_0477</name>
</gene>
<comment type="pathway">
    <text evidence="2 8">Amino-acid biosynthesis; L-tryptophan biosynthesis; L-tryptophan from chorismate: step 4/5.</text>
</comment>
<proteinExistence type="inferred from homology"/>